<gene>
    <name evidence="1" type="ORF">PDE001_LOCUS11292</name>
</gene>
<name>A0AAV0VEL1_9STRA</name>
<proteinExistence type="predicted"/>
<accession>A0AAV0VEL1</accession>
<reference evidence="1" key="1">
    <citation type="submission" date="2022-12" db="EMBL/GenBank/DDBJ databases">
        <authorList>
            <person name="Webb A."/>
        </authorList>
    </citation>
    <scope>NUCLEOTIDE SEQUENCE</scope>
    <source>
        <strain evidence="1">Pd1</strain>
    </source>
</reference>
<sequence>MTRKMQITCLNDNPDDKIAYFCTIPSIPVSFLVPLPGKFFTLDALATERRSLLTINSEPVPDEAQGLKNVLLSSSSYQVRTRFSFSKLRRVVVPPVQIPPALTTPNAFNNIVAGAKIPVTKAMWTRHRAQLMQRLPGRVDEKVAR</sequence>
<dbReference type="EMBL" id="CANTFM010002398">
    <property type="protein sequence ID" value="CAI5746290.1"/>
    <property type="molecule type" value="Genomic_DNA"/>
</dbReference>
<dbReference type="Proteomes" id="UP001162029">
    <property type="component" value="Unassembled WGS sequence"/>
</dbReference>
<dbReference type="AlphaFoldDB" id="A0AAV0VEL1"/>
<evidence type="ECO:0000313" key="2">
    <source>
        <dbReference type="Proteomes" id="UP001162029"/>
    </source>
</evidence>
<evidence type="ECO:0000313" key="1">
    <source>
        <dbReference type="EMBL" id="CAI5746290.1"/>
    </source>
</evidence>
<keyword evidence="2" id="KW-1185">Reference proteome</keyword>
<organism evidence="1 2">
    <name type="scientific">Peronospora destructor</name>
    <dbReference type="NCBI Taxonomy" id="86335"/>
    <lineage>
        <taxon>Eukaryota</taxon>
        <taxon>Sar</taxon>
        <taxon>Stramenopiles</taxon>
        <taxon>Oomycota</taxon>
        <taxon>Peronosporomycetes</taxon>
        <taxon>Peronosporales</taxon>
        <taxon>Peronosporaceae</taxon>
        <taxon>Peronospora</taxon>
    </lineage>
</organism>
<protein>
    <submittedName>
        <fullName evidence="1">Uncharacterized protein</fullName>
    </submittedName>
</protein>
<comment type="caution">
    <text evidence="1">The sequence shown here is derived from an EMBL/GenBank/DDBJ whole genome shotgun (WGS) entry which is preliminary data.</text>
</comment>